<evidence type="ECO:0000256" key="1">
    <source>
        <dbReference type="ARBA" id="ARBA00004127"/>
    </source>
</evidence>
<dbReference type="OrthoDB" id="9800034at2"/>
<dbReference type="EMBL" id="VRTY01000126">
    <property type="protein sequence ID" value="TXK26571.1"/>
    <property type="molecule type" value="Genomic_DNA"/>
</dbReference>
<dbReference type="InterPro" id="IPR010652">
    <property type="entry name" value="DUF1232"/>
</dbReference>
<gene>
    <name evidence="6" type="ORF">FVR03_21645</name>
</gene>
<dbReference type="Proteomes" id="UP000321926">
    <property type="component" value="Unassembled WGS sequence"/>
</dbReference>
<comment type="subcellular location">
    <subcellularLocation>
        <location evidence="1">Endomembrane system</location>
        <topology evidence="1">Multi-pass membrane protein</topology>
    </subcellularLocation>
</comment>
<evidence type="ECO:0000256" key="2">
    <source>
        <dbReference type="ARBA" id="ARBA00022692"/>
    </source>
</evidence>
<dbReference type="AlphaFoldDB" id="A0A5C8IZ81"/>
<evidence type="ECO:0000256" key="3">
    <source>
        <dbReference type="ARBA" id="ARBA00022989"/>
    </source>
</evidence>
<keyword evidence="7" id="KW-1185">Reference proteome</keyword>
<evidence type="ECO:0000256" key="4">
    <source>
        <dbReference type="ARBA" id="ARBA00023136"/>
    </source>
</evidence>
<keyword evidence="4" id="KW-0472">Membrane</keyword>
<dbReference type="RefSeq" id="WP_147923865.1">
    <property type="nucleotide sequence ID" value="NZ_VRTY01000126.1"/>
</dbReference>
<keyword evidence="2" id="KW-0812">Transmembrane</keyword>
<reference evidence="6 7" key="1">
    <citation type="submission" date="2019-08" db="EMBL/GenBank/DDBJ databases">
        <authorList>
            <person name="Shi S."/>
        </authorList>
    </citation>
    <scope>NUCLEOTIDE SEQUENCE [LARGE SCALE GENOMIC DNA]</scope>
    <source>
        <strain evidence="6 7">GY10130</strain>
    </source>
</reference>
<keyword evidence="3" id="KW-1133">Transmembrane helix</keyword>
<comment type="caution">
    <text evidence="6">The sequence shown here is derived from an EMBL/GenBank/DDBJ whole genome shotgun (WGS) entry which is preliminary data.</text>
</comment>
<evidence type="ECO:0000313" key="7">
    <source>
        <dbReference type="Proteomes" id="UP000321926"/>
    </source>
</evidence>
<dbReference type="Pfam" id="PF06803">
    <property type="entry name" value="DUF1232"/>
    <property type="match status" value="1"/>
</dbReference>
<name>A0A5C8IZ81_9BACT</name>
<organism evidence="6 7">
    <name type="scientific">Pontibacter qinzhouensis</name>
    <dbReference type="NCBI Taxonomy" id="2603253"/>
    <lineage>
        <taxon>Bacteria</taxon>
        <taxon>Pseudomonadati</taxon>
        <taxon>Bacteroidota</taxon>
        <taxon>Cytophagia</taxon>
        <taxon>Cytophagales</taxon>
        <taxon>Hymenobacteraceae</taxon>
        <taxon>Pontibacter</taxon>
    </lineage>
</organism>
<evidence type="ECO:0000313" key="6">
    <source>
        <dbReference type="EMBL" id="TXK26571.1"/>
    </source>
</evidence>
<proteinExistence type="predicted"/>
<dbReference type="GO" id="GO:0012505">
    <property type="term" value="C:endomembrane system"/>
    <property type="evidence" value="ECO:0007669"/>
    <property type="project" value="UniProtKB-SubCell"/>
</dbReference>
<accession>A0A5C8IZ81</accession>
<protein>
    <submittedName>
        <fullName evidence="6">DUF1232 domain-containing protein</fullName>
    </submittedName>
</protein>
<evidence type="ECO:0000259" key="5">
    <source>
        <dbReference type="Pfam" id="PF06803"/>
    </source>
</evidence>
<sequence>MNINELVNQGLKLTSHPMFKKFLGRAGGIAGKPAKLIMLVSAAYAKLIDAESPKNGFEQIKEVMLTFIRMVRFYANGTYRNISSKSLLVGVAVLLYWVTPLDIIPDFIPVIGLLDDISLMAWFIDSFQKEITKFRDWEAGASFEPNIGTL</sequence>
<feature type="domain" description="DUF1232" evidence="5">
    <location>
        <begin position="88"/>
        <end position="122"/>
    </location>
</feature>